<proteinExistence type="predicted"/>
<name>A0A1S9ZTN2_9GAMM</name>
<dbReference type="Proteomes" id="UP000190435">
    <property type="component" value="Unassembled WGS sequence"/>
</dbReference>
<keyword evidence="2" id="KW-1185">Reference proteome</keyword>
<protein>
    <submittedName>
        <fullName evidence="1">Uncharacterized protein</fullName>
    </submittedName>
</protein>
<dbReference type="EMBL" id="MUXU01000094">
    <property type="protein sequence ID" value="OOR86818.1"/>
    <property type="molecule type" value="Genomic_DNA"/>
</dbReference>
<organism evidence="1 2">
    <name type="scientific">Moraxella caviae</name>
    <dbReference type="NCBI Taxonomy" id="34060"/>
    <lineage>
        <taxon>Bacteria</taxon>
        <taxon>Pseudomonadati</taxon>
        <taxon>Pseudomonadota</taxon>
        <taxon>Gammaproteobacteria</taxon>
        <taxon>Moraxellales</taxon>
        <taxon>Moraxellaceae</taxon>
        <taxon>Moraxella</taxon>
    </lineage>
</organism>
<reference evidence="1 2" key="1">
    <citation type="submission" date="2017-02" db="EMBL/GenBank/DDBJ databases">
        <title>Draft genome sequence of Moraxella caviae CCUG 355 type strain.</title>
        <authorList>
            <person name="Engstrom-Jakobsson H."/>
            <person name="Salva-Serra F."/>
            <person name="Thorell K."/>
            <person name="Gonzales-Siles L."/>
            <person name="Karlsson R."/>
            <person name="Boulund F."/>
            <person name="Engstrand L."/>
            <person name="Moore E."/>
        </authorList>
    </citation>
    <scope>NUCLEOTIDE SEQUENCE [LARGE SCALE GENOMIC DNA]</scope>
    <source>
        <strain evidence="1 2">CCUG 355</strain>
    </source>
</reference>
<evidence type="ECO:0000313" key="2">
    <source>
        <dbReference type="Proteomes" id="UP000190435"/>
    </source>
</evidence>
<sequence>MLDDDVAAFVSTIGERAANECLEHLPMFVQQNKPLKFANTLFRFFSNLQGLLKPSHQERAAHLPNF</sequence>
<gene>
    <name evidence="1" type="ORF">B0181_11425</name>
</gene>
<evidence type="ECO:0000313" key="1">
    <source>
        <dbReference type="EMBL" id="OOR86818.1"/>
    </source>
</evidence>
<dbReference type="AlphaFoldDB" id="A0A1S9ZTN2"/>
<accession>A0A1S9ZTN2</accession>
<comment type="caution">
    <text evidence="1">The sequence shown here is derived from an EMBL/GenBank/DDBJ whole genome shotgun (WGS) entry which is preliminary data.</text>
</comment>